<dbReference type="EMBL" id="SMOG01000008">
    <property type="protein sequence ID" value="TDF73180.1"/>
    <property type="molecule type" value="Genomic_DNA"/>
</dbReference>
<organism evidence="1 2">
    <name type="scientific">Candidatus Syntrophosphaera thermopropionivorans</name>
    <dbReference type="NCBI Taxonomy" id="2593015"/>
    <lineage>
        <taxon>Bacteria</taxon>
        <taxon>Pseudomonadati</taxon>
        <taxon>Candidatus Cloacimonadota</taxon>
        <taxon>Candidatus Cloacimonadia</taxon>
        <taxon>Candidatus Cloacimonadales</taxon>
        <taxon>Candidatus Cloacimonadaceae</taxon>
        <taxon>Candidatus Syntrophosphaera</taxon>
    </lineage>
</organism>
<comment type="caution">
    <text evidence="1">The sequence shown here is derived from an EMBL/GenBank/DDBJ whole genome shotgun (WGS) entry which is preliminary data.</text>
</comment>
<protein>
    <submittedName>
        <fullName evidence="1">Prepilin peptidase</fullName>
    </submittedName>
</protein>
<dbReference type="Proteomes" id="UP000294588">
    <property type="component" value="Unassembled WGS sequence"/>
</dbReference>
<evidence type="ECO:0000313" key="1">
    <source>
        <dbReference type="EMBL" id="TDF73180.1"/>
    </source>
</evidence>
<reference evidence="1" key="1">
    <citation type="submission" date="2019-03" db="EMBL/GenBank/DDBJ databases">
        <title>Candidatus Syntrophosphaera thermopropionivorans: a novel player in syntrophic propionate oxidation during anaerobic digestion.</title>
        <authorList>
            <person name="Dyksma S."/>
        </authorList>
    </citation>
    <scope>NUCLEOTIDE SEQUENCE</scope>
    <source>
        <strain evidence="1">W5</strain>
    </source>
</reference>
<proteinExistence type="predicted"/>
<sequence length="245" mass="27428">MGACLGSFFNVLIDRIPRHQSIVKPGSHCTNCGKPIPFSQNIPIISYIVLKGRCKACGAKIHWHHLVVEIITPVLFIALYLVYGLSFSFFKFAIMTGFLIPIFFIDAFYKIIPLVISIPMVIIGLLMGLIQSEFNFYSFAMVFLLPVVILFVFLYLLALLWLKLFHREGLGGGDVILIPAVGAFFGVIHIPWVILLACILGLLYFLIFVRKPNQGFAFGNIVALAAVVWTLIGDKFLQSIGWFNL</sequence>
<name>A0AC61QJI1_9BACT</name>
<gene>
    <name evidence="1" type="ORF">E0946_03730</name>
</gene>
<keyword evidence="2" id="KW-1185">Reference proteome</keyword>
<evidence type="ECO:0000313" key="2">
    <source>
        <dbReference type="Proteomes" id="UP000294588"/>
    </source>
</evidence>
<accession>A0AC61QJI1</accession>